<dbReference type="FunCoup" id="A0A3N4LJB6">
    <property type="interactions" value="967"/>
</dbReference>
<name>A0A3N4LJB6_9PEZI</name>
<feature type="repeat" description="RCC1" evidence="3">
    <location>
        <begin position="238"/>
        <end position="290"/>
    </location>
</feature>
<feature type="repeat" description="RCC1" evidence="3">
    <location>
        <begin position="54"/>
        <end position="110"/>
    </location>
</feature>
<dbReference type="InterPro" id="IPR000408">
    <property type="entry name" value="Reg_chr_condens"/>
</dbReference>
<dbReference type="PROSITE" id="PS00626">
    <property type="entry name" value="RCC1_2"/>
    <property type="match status" value="4"/>
</dbReference>
<evidence type="ECO:0000256" key="3">
    <source>
        <dbReference type="PROSITE-ProRule" id="PRU00235"/>
    </source>
</evidence>
<dbReference type="InterPro" id="IPR051553">
    <property type="entry name" value="Ran_GTPase-activating"/>
</dbReference>
<dbReference type="InterPro" id="IPR058923">
    <property type="entry name" value="RCC1-like_dom"/>
</dbReference>
<dbReference type="PROSITE" id="PS00625">
    <property type="entry name" value="RCC1_1"/>
    <property type="match status" value="1"/>
</dbReference>
<dbReference type="Proteomes" id="UP000267821">
    <property type="component" value="Unassembled WGS sequence"/>
</dbReference>
<dbReference type="AlphaFoldDB" id="A0A3N4LJB6"/>
<dbReference type="GO" id="GO:0005737">
    <property type="term" value="C:cytoplasm"/>
    <property type="evidence" value="ECO:0007669"/>
    <property type="project" value="TreeGrafter"/>
</dbReference>
<keyword evidence="7" id="KW-1185">Reference proteome</keyword>
<feature type="repeat" description="RCC1" evidence="3">
    <location>
        <begin position="185"/>
        <end position="237"/>
    </location>
</feature>
<feature type="repeat" description="RCC1" evidence="3">
    <location>
        <begin position="291"/>
        <end position="349"/>
    </location>
</feature>
<dbReference type="OrthoDB" id="61110at2759"/>
<keyword evidence="2" id="KW-0677">Repeat</keyword>
<organism evidence="6 7">
    <name type="scientific">Terfezia boudieri ATCC MYA-4762</name>
    <dbReference type="NCBI Taxonomy" id="1051890"/>
    <lineage>
        <taxon>Eukaryota</taxon>
        <taxon>Fungi</taxon>
        <taxon>Dikarya</taxon>
        <taxon>Ascomycota</taxon>
        <taxon>Pezizomycotina</taxon>
        <taxon>Pezizomycetes</taxon>
        <taxon>Pezizales</taxon>
        <taxon>Pezizaceae</taxon>
        <taxon>Terfezia</taxon>
    </lineage>
</organism>
<accession>A0A3N4LJB6</accession>
<feature type="compositionally biased region" description="Low complexity" evidence="4">
    <location>
        <begin position="482"/>
        <end position="495"/>
    </location>
</feature>
<protein>
    <submittedName>
        <fullName evidence="6">RCC1/BLIP-II</fullName>
    </submittedName>
</protein>
<feature type="repeat" description="RCC1" evidence="3">
    <location>
        <begin position="111"/>
        <end position="184"/>
    </location>
</feature>
<feature type="region of interest" description="Disordered" evidence="4">
    <location>
        <begin position="467"/>
        <end position="495"/>
    </location>
</feature>
<reference evidence="6 7" key="1">
    <citation type="journal article" date="2018" name="Nat. Ecol. Evol.">
        <title>Pezizomycetes genomes reveal the molecular basis of ectomycorrhizal truffle lifestyle.</title>
        <authorList>
            <person name="Murat C."/>
            <person name="Payen T."/>
            <person name="Noel B."/>
            <person name="Kuo A."/>
            <person name="Morin E."/>
            <person name="Chen J."/>
            <person name="Kohler A."/>
            <person name="Krizsan K."/>
            <person name="Balestrini R."/>
            <person name="Da Silva C."/>
            <person name="Montanini B."/>
            <person name="Hainaut M."/>
            <person name="Levati E."/>
            <person name="Barry K.W."/>
            <person name="Belfiori B."/>
            <person name="Cichocki N."/>
            <person name="Clum A."/>
            <person name="Dockter R.B."/>
            <person name="Fauchery L."/>
            <person name="Guy J."/>
            <person name="Iotti M."/>
            <person name="Le Tacon F."/>
            <person name="Lindquist E.A."/>
            <person name="Lipzen A."/>
            <person name="Malagnac F."/>
            <person name="Mello A."/>
            <person name="Molinier V."/>
            <person name="Miyauchi S."/>
            <person name="Poulain J."/>
            <person name="Riccioni C."/>
            <person name="Rubini A."/>
            <person name="Sitrit Y."/>
            <person name="Splivallo R."/>
            <person name="Traeger S."/>
            <person name="Wang M."/>
            <person name="Zifcakova L."/>
            <person name="Wipf D."/>
            <person name="Zambonelli A."/>
            <person name="Paolocci F."/>
            <person name="Nowrousian M."/>
            <person name="Ottonello S."/>
            <person name="Baldrian P."/>
            <person name="Spatafora J.W."/>
            <person name="Henrissat B."/>
            <person name="Nagy L.G."/>
            <person name="Aury J.M."/>
            <person name="Wincker P."/>
            <person name="Grigoriev I.V."/>
            <person name="Bonfante P."/>
            <person name="Martin F.M."/>
        </authorList>
    </citation>
    <scope>NUCLEOTIDE SEQUENCE [LARGE SCALE GENOMIC DNA]</scope>
    <source>
        <strain evidence="6 7">ATCC MYA-4762</strain>
    </source>
</reference>
<dbReference type="InterPro" id="IPR009091">
    <property type="entry name" value="RCC1/BLIP-II"/>
</dbReference>
<feature type="repeat" description="RCC1" evidence="3">
    <location>
        <begin position="415"/>
        <end position="469"/>
    </location>
</feature>
<feature type="compositionally biased region" description="Low complexity" evidence="4">
    <location>
        <begin position="7"/>
        <end position="18"/>
    </location>
</feature>
<feature type="region of interest" description="Disordered" evidence="4">
    <location>
        <begin position="1"/>
        <end position="45"/>
    </location>
</feature>
<proteinExistence type="predicted"/>
<sequence>MRKKKAVAAPVAAELQAAKKQKAKEDRPAKKARAKGPAKVPELNPTIQRPDVTANVYVFGKGEMAELGLGPAANARVVKRPRINHFLLPDKVGVVQMACGGMHSLALTKDGKVYSWGVNDQGALGRETKWEAPIKDADASDSEDEDLDINPKESTPGLVEGFPDGINIVQVAAGDSISVAVTDEGFVYAWGTFRCSDGILGFSEKSRVALRPERVTALKDVVQVCTGTDHILALTKSGHVFAWGNGQQFQLGRRVVERTRLNGLSPREFGLHNIKLIGAGSYHSFAVDNKGKVFAWGVNQYAQCGLYDDEDSPTGGALIPTPTEVKSLANYDIVHITAGEHHSAAITKEGDLLMWGRIDANQLGLDRTIIDPANFVKDVSGKDRFLTVPTKIPDMKFSWIGCGTHHNVAIGKEDGSAWSWGFGESYQVGLGPNTDDVAFPTQIVNTATAGVRMFWSGCGGQFSVLMGNPDPSLEKPGDNEGAGENAGAKAVNGTS</sequence>
<evidence type="ECO:0000259" key="5">
    <source>
        <dbReference type="Pfam" id="PF25390"/>
    </source>
</evidence>
<feature type="domain" description="RCC1-like" evidence="5">
    <location>
        <begin position="56"/>
        <end position="465"/>
    </location>
</feature>
<dbReference type="STRING" id="1051890.A0A3N4LJB6"/>
<evidence type="ECO:0000313" key="7">
    <source>
        <dbReference type="Proteomes" id="UP000267821"/>
    </source>
</evidence>
<dbReference type="PRINTS" id="PR00633">
    <property type="entry name" value="RCCNDNSATION"/>
</dbReference>
<keyword evidence="1" id="KW-0344">Guanine-nucleotide releasing factor</keyword>
<gene>
    <name evidence="6" type="ORF">L211DRAFT_791794</name>
</gene>
<feature type="repeat" description="RCC1" evidence="3">
    <location>
        <begin position="350"/>
        <end position="413"/>
    </location>
</feature>
<dbReference type="PANTHER" id="PTHR45982">
    <property type="entry name" value="REGULATOR OF CHROMOSOME CONDENSATION"/>
    <property type="match status" value="1"/>
</dbReference>
<evidence type="ECO:0000256" key="1">
    <source>
        <dbReference type="ARBA" id="ARBA00022658"/>
    </source>
</evidence>
<dbReference type="EMBL" id="ML121568">
    <property type="protein sequence ID" value="RPB20741.1"/>
    <property type="molecule type" value="Genomic_DNA"/>
</dbReference>
<dbReference type="SUPFAM" id="SSF50985">
    <property type="entry name" value="RCC1/BLIP-II"/>
    <property type="match status" value="1"/>
</dbReference>
<dbReference type="InParanoid" id="A0A3N4LJB6"/>
<evidence type="ECO:0000256" key="4">
    <source>
        <dbReference type="SAM" id="MobiDB-lite"/>
    </source>
</evidence>
<evidence type="ECO:0000313" key="6">
    <source>
        <dbReference type="EMBL" id="RPB20741.1"/>
    </source>
</evidence>
<dbReference type="Gene3D" id="2.130.10.30">
    <property type="entry name" value="Regulator of chromosome condensation 1/beta-lactamase-inhibitor protein II"/>
    <property type="match status" value="1"/>
</dbReference>
<dbReference type="GO" id="GO:0005085">
    <property type="term" value="F:guanyl-nucleotide exchange factor activity"/>
    <property type="evidence" value="ECO:0007669"/>
    <property type="project" value="TreeGrafter"/>
</dbReference>
<dbReference type="PANTHER" id="PTHR45982:SF1">
    <property type="entry name" value="REGULATOR OF CHROMOSOME CONDENSATION"/>
    <property type="match status" value="1"/>
</dbReference>
<evidence type="ECO:0000256" key="2">
    <source>
        <dbReference type="ARBA" id="ARBA00022737"/>
    </source>
</evidence>
<dbReference type="PROSITE" id="PS50012">
    <property type="entry name" value="RCC1_3"/>
    <property type="match status" value="7"/>
</dbReference>
<dbReference type="Pfam" id="PF25390">
    <property type="entry name" value="WD40_RLD"/>
    <property type="match status" value="1"/>
</dbReference>